<dbReference type="EMBL" id="AWWV01009549">
    <property type="protein sequence ID" value="OMO85841.1"/>
    <property type="molecule type" value="Genomic_DNA"/>
</dbReference>
<proteinExistence type="predicted"/>
<protein>
    <submittedName>
        <fullName evidence="1">Uncharacterized protein</fullName>
    </submittedName>
</protein>
<organism evidence="1 2">
    <name type="scientific">Corchorus capsularis</name>
    <name type="common">Jute</name>
    <dbReference type="NCBI Taxonomy" id="210143"/>
    <lineage>
        <taxon>Eukaryota</taxon>
        <taxon>Viridiplantae</taxon>
        <taxon>Streptophyta</taxon>
        <taxon>Embryophyta</taxon>
        <taxon>Tracheophyta</taxon>
        <taxon>Spermatophyta</taxon>
        <taxon>Magnoliopsida</taxon>
        <taxon>eudicotyledons</taxon>
        <taxon>Gunneridae</taxon>
        <taxon>Pentapetalae</taxon>
        <taxon>rosids</taxon>
        <taxon>malvids</taxon>
        <taxon>Malvales</taxon>
        <taxon>Malvaceae</taxon>
        <taxon>Grewioideae</taxon>
        <taxon>Apeibeae</taxon>
        <taxon>Corchorus</taxon>
    </lineage>
</organism>
<name>A0A1R3ITC7_COCAP</name>
<keyword evidence="2" id="KW-1185">Reference proteome</keyword>
<accession>A0A1R3ITC7</accession>
<comment type="caution">
    <text evidence="1">The sequence shown here is derived from an EMBL/GenBank/DDBJ whole genome shotgun (WGS) entry which is preliminary data.</text>
</comment>
<dbReference type="Proteomes" id="UP000188268">
    <property type="component" value="Unassembled WGS sequence"/>
</dbReference>
<sequence length="20" mass="2317">MAHGFERFRVVERGMNGPIL</sequence>
<reference evidence="1 2" key="1">
    <citation type="submission" date="2013-09" db="EMBL/GenBank/DDBJ databases">
        <title>Corchorus capsularis genome sequencing.</title>
        <authorList>
            <person name="Alam M."/>
            <person name="Haque M.S."/>
            <person name="Islam M.S."/>
            <person name="Emdad E.M."/>
            <person name="Islam M.M."/>
            <person name="Ahmed B."/>
            <person name="Halim A."/>
            <person name="Hossen Q.M.M."/>
            <person name="Hossain M.Z."/>
            <person name="Ahmed R."/>
            <person name="Khan M.M."/>
            <person name="Islam R."/>
            <person name="Rashid M.M."/>
            <person name="Khan S.A."/>
            <person name="Rahman M.S."/>
            <person name="Alam M."/>
        </authorList>
    </citation>
    <scope>NUCLEOTIDE SEQUENCE [LARGE SCALE GENOMIC DNA]</scope>
    <source>
        <strain evidence="2">cv. CVL-1</strain>
        <tissue evidence="1">Whole seedling</tissue>
    </source>
</reference>
<dbReference type="Gramene" id="OMO85841">
    <property type="protein sequence ID" value="OMO85841"/>
    <property type="gene ID" value="CCACVL1_09979"/>
</dbReference>
<evidence type="ECO:0000313" key="2">
    <source>
        <dbReference type="Proteomes" id="UP000188268"/>
    </source>
</evidence>
<evidence type="ECO:0000313" key="1">
    <source>
        <dbReference type="EMBL" id="OMO85841.1"/>
    </source>
</evidence>
<dbReference type="AlphaFoldDB" id="A0A1R3ITC7"/>
<gene>
    <name evidence="1" type="ORF">CCACVL1_09979</name>
</gene>